<comment type="caution">
    <text evidence="5">The sequence shown here is derived from an EMBL/GenBank/DDBJ whole genome shotgun (WGS) entry which is preliminary data.</text>
</comment>
<dbReference type="EMBL" id="JAFCMP010000301">
    <property type="protein sequence ID" value="KAG5181681.1"/>
    <property type="molecule type" value="Genomic_DNA"/>
</dbReference>
<dbReference type="Gene3D" id="1.25.40.1040">
    <property type="match status" value="1"/>
</dbReference>
<feature type="non-terminal residue" evidence="5">
    <location>
        <position position="1"/>
    </location>
</feature>
<dbReference type="GO" id="GO:0003729">
    <property type="term" value="F:mRNA binding"/>
    <property type="evidence" value="ECO:0007669"/>
    <property type="project" value="TreeGrafter"/>
</dbReference>
<dbReference type="PANTHER" id="PTHR19980">
    <property type="entry name" value="RNA CLEAVAGE STIMULATION FACTOR"/>
    <property type="match status" value="1"/>
</dbReference>
<feature type="domain" description="Suppressor of forked" evidence="4">
    <location>
        <begin position="10"/>
        <end position="94"/>
    </location>
</feature>
<dbReference type="InterPro" id="IPR011990">
    <property type="entry name" value="TPR-like_helical_dom_sf"/>
</dbReference>
<keyword evidence="2" id="KW-0677">Repeat</keyword>
<evidence type="ECO:0000256" key="3">
    <source>
        <dbReference type="ARBA" id="ARBA00023242"/>
    </source>
</evidence>
<organism evidence="5 6">
    <name type="scientific">Tribonema minus</name>
    <dbReference type="NCBI Taxonomy" id="303371"/>
    <lineage>
        <taxon>Eukaryota</taxon>
        <taxon>Sar</taxon>
        <taxon>Stramenopiles</taxon>
        <taxon>Ochrophyta</taxon>
        <taxon>PX clade</taxon>
        <taxon>Xanthophyceae</taxon>
        <taxon>Tribonematales</taxon>
        <taxon>Tribonemataceae</taxon>
        <taxon>Tribonema</taxon>
    </lineage>
</organism>
<evidence type="ECO:0000313" key="5">
    <source>
        <dbReference type="EMBL" id="KAG5181681.1"/>
    </source>
</evidence>
<protein>
    <recommendedName>
        <fullName evidence="4">Suppressor of forked domain-containing protein</fullName>
    </recommendedName>
</protein>
<dbReference type="SUPFAM" id="SSF48452">
    <property type="entry name" value="TPR-like"/>
    <property type="match status" value="1"/>
</dbReference>
<dbReference type="AlphaFoldDB" id="A0A835YU98"/>
<dbReference type="InterPro" id="IPR045243">
    <property type="entry name" value="Rna14-like"/>
</dbReference>
<evidence type="ECO:0000256" key="2">
    <source>
        <dbReference type="ARBA" id="ARBA00022737"/>
    </source>
</evidence>
<sequence length="102" mass="11817">LEYGLGRHGSFIAEPEYILAYVDVLLHMRDEANLRVLLERVLSPAALPPERAPLVWDRFVELELWRTATGGNMAKAEAIEERRARFYPRHPTSHGLGRTWHR</sequence>
<proteinExistence type="predicted"/>
<dbReference type="PANTHER" id="PTHR19980:SF0">
    <property type="entry name" value="CLEAVAGE STIMULATION FACTOR SUBUNIT 3"/>
    <property type="match status" value="1"/>
</dbReference>
<gene>
    <name evidence="5" type="ORF">JKP88DRAFT_320738</name>
</gene>
<keyword evidence="6" id="KW-1185">Reference proteome</keyword>
<dbReference type="OrthoDB" id="26282at2759"/>
<keyword evidence="3" id="KW-0539">Nucleus</keyword>
<evidence type="ECO:0000259" key="4">
    <source>
        <dbReference type="Pfam" id="PF05843"/>
    </source>
</evidence>
<name>A0A835YU98_9STRA</name>
<reference evidence="5" key="1">
    <citation type="submission" date="2021-02" db="EMBL/GenBank/DDBJ databases">
        <title>First Annotated Genome of the Yellow-green Alga Tribonema minus.</title>
        <authorList>
            <person name="Mahan K.M."/>
        </authorList>
    </citation>
    <scope>NUCLEOTIDE SEQUENCE</scope>
    <source>
        <strain evidence="5">UTEX B ZZ1240</strain>
    </source>
</reference>
<evidence type="ECO:0000256" key="1">
    <source>
        <dbReference type="ARBA" id="ARBA00004123"/>
    </source>
</evidence>
<comment type="subcellular location">
    <subcellularLocation>
        <location evidence="1">Nucleus</location>
    </subcellularLocation>
</comment>
<evidence type="ECO:0000313" key="6">
    <source>
        <dbReference type="Proteomes" id="UP000664859"/>
    </source>
</evidence>
<accession>A0A835YU98</accession>
<dbReference type="GO" id="GO:0031124">
    <property type="term" value="P:mRNA 3'-end processing"/>
    <property type="evidence" value="ECO:0007669"/>
    <property type="project" value="InterPro"/>
</dbReference>
<dbReference type="Proteomes" id="UP000664859">
    <property type="component" value="Unassembled WGS sequence"/>
</dbReference>
<feature type="non-terminal residue" evidence="5">
    <location>
        <position position="102"/>
    </location>
</feature>
<dbReference type="GO" id="GO:0005634">
    <property type="term" value="C:nucleus"/>
    <property type="evidence" value="ECO:0007669"/>
    <property type="project" value="UniProtKB-SubCell"/>
</dbReference>
<dbReference type="Pfam" id="PF05843">
    <property type="entry name" value="Suf"/>
    <property type="match status" value="1"/>
</dbReference>
<dbReference type="InterPro" id="IPR008847">
    <property type="entry name" value="Suf"/>
</dbReference>